<keyword evidence="5" id="KW-0874">Quinone</keyword>
<feature type="transmembrane region" description="Helical" evidence="5">
    <location>
        <begin position="130"/>
        <end position="150"/>
    </location>
</feature>
<comment type="similarity">
    <text evidence="5">Belongs to the complex I subunit 2 family.</text>
</comment>
<keyword evidence="5" id="KW-0813">Transport</keyword>
<feature type="domain" description="NADH:quinone oxidoreductase/Mrp antiporter transmembrane" evidence="7">
    <location>
        <begin position="126"/>
        <end position="411"/>
    </location>
</feature>
<dbReference type="eggNOG" id="COG1007">
    <property type="taxonomic scope" value="Bacteria"/>
</dbReference>
<dbReference type="InterPro" id="IPR010096">
    <property type="entry name" value="NADH-Q_OxRdtase_suN/2"/>
</dbReference>
<evidence type="ECO:0000256" key="3">
    <source>
        <dbReference type="ARBA" id="ARBA00022989"/>
    </source>
</evidence>
<comment type="catalytic activity">
    <reaction evidence="5">
        <text>a quinone + NADH + 5 H(+)(in) = a quinol + NAD(+) + 4 H(+)(out)</text>
        <dbReference type="Rhea" id="RHEA:57888"/>
        <dbReference type="ChEBI" id="CHEBI:15378"/>
        <dbReference type="ChEBI" id="CHEBI:24646"/>
        <dbReference type="ChEBI" id="CHEBI:57540"/>
        <dbReference type="ChEBI" id="CHEBI:57945"/>
        <dbReference type="ChEBI" id="CHEBI:132124"/>
    </reaction>
</comment>
<feature type="transmembrane region" description="Helical" evidence="5">
    <location>
        <begin position="368"/>
        <end position="389"/>
    </location>
</feature>
<dbReference type="GO" id="GO:0048038">
    <property type="term" value="F:quinone binding"/>
    <property type="evidence" value="ECO:0007669"/>
    <property type="project" value="UniProtKB-KW"/>
</dbReference>
<gene>
    <name evidence="5" type="primary">nuoN</name>
    <name evidence="8" type="ORF">AQ490_21565</name>
</gene>
<keyword evidence="5" id="KW-1003">Cell membrane</keyword>
<dbReference type="GO" id="GO:0008137">
    <property type="term" value="F:NADH dehydrogenase (ubiquinone) activity"/>
    <property type="evidence" value="ECO:0007669"/>
    <property type="project" value="InterPro"/>
</dbReference>
<dbReference type="EC" id="7.1.1.-" evidence="5"/>
<evidence type="ECO:0000256" key="5">
    <source>
        <dbReference type="HAMAP-Rule" id="MF_00445"/>
    </source>
</evidence>
<feature type="transmembrane region" description="Helical" evidence="5">
    <location>
        <begin position="107"/>
        <end position="124"/>
    </location>
</feature>
<evidence type="ECO:0000259" key="7">
    <source>
        <dbReference type="Pfam" id="PF00361"/>
    </source>
</evidence>
<evidence type="ECO:0000256" key="1">
    <source>
        <dbReference type="ARBA" id="ARBA00004127"/>
    </source>
</evidence>
<keyword evidence="5" id="KW-1278">Translocase</keyword>
<comment type="caution">
    <text evidence="8">The sequence shown here is derived from an EMBL/GenBank/DDBJ whole genome shotgun (WGS) entry which is preliminary data.</text>
</comment>
<dbReference type="PANTHER" id="PTHR22773">
    <property type="entry name" value="NADH DEHYDROGENASE"/>
    <property type="match status" value="1"/>
</dbReference>
<feature type="transmembrane region" description="Helical" evidence="5">
    <location>
        <begin position="12"/>
        <end position="31"/>
    </location>
</feature>
<evidence type="ECO:0000256" key="4">
    <source>
        <dbReference type="ARBA" id="ARBA00023136"/>
    </source>
</evidence>
<reference evidence="8 9" key="1">
    <citation type="submission" date="2015-10" db="EMBL/GenBank/DDBJ databases">
        <title>Draft genome sequence of pyrrolomycin-producing Streptomyces vitaminophilus.</title>
        <authorList>
            <person name="Graham D.E."/>
            <person name="Mahan K.M."/>
            <person name="Klingeman D.M."/>
            <person name="Hettich R.L."/>
            <person name="Parry R.J."/>
        </authorList>
    </citation>
    <scope>NUCLEOTIDE SEQUENCE [LARGE SCALE GENOMIC DNA]</scope>
    <source>
        <strain evidence="8 9">ATCC 31673</strain>
    </source>
</reference>
<feature type="transmembrane region" description="Helical" evidence="5">
    <location>
        <begin position="236"/>
        <end position="257"/>
    </location>
</feature>
<dbReference type="InterPro" id="IPR001750">
    <property type="entry name" value="ND/Mrp_TM"/>
</dbReference>
<sequence length="505" mass="50959">MNGTDENPLDLLPEVLLAGCAVLALLLGCWLPRHRQWLAGALAVTGCAAGLVAAAVAAAGPTGTAFDASYAVDPVTSTGRIVILGGTLLVLLLSLTSPWLRAAPRETEFYVLVLLAAVGAVLLAGAQDLLLLAAGYLLASVPAYALAGFARDGRGTEAALKYYVLGALLGVLLLTGVTVLLAAGHGTGYPALRRELPDAPVGLVITGGLGVLAGVLFKSGGVPAHYWLPDAVQGSLAPVGAFLTTVPKIGALAAGYRLAAGPLADTGRWWPDLVAVVAVASMTLGNLAAFSQRDVRRLLAYSTISQVGYLLLPVAVAGRTALDQRALLFYLAGYAVTNLGAFAVVCALPRARHLADYRGLARERPALAVALVVCLLGLVGTPPTAVFLGKLAVFSAAFDAGYTWLAVVAAANTVASLFYYLRWIAPTVLGTAPPGDEDRDGDGGRVGNGNAGRAGADPLAGGHATGDATFAGGAVLVAYPAAAASVLLGLLGGPVLDLLAGPLAG</sequence>
<dbReference type="EMBL" id="LLZU01000014">
    <property type="protein sequence ID" value="KRV49194.1"/>
    <property type="molecule type" value="Genomic_DNA"/>
</dbReference>
<keyword evidence="9" id="KW-1185">Reference proteome</keyword>
<comment type="subunit">
    <text evidence="5">NDH-1 is composed of 14 different subunits. Subunits NuoA, H, J, K, L, M, N constitute the membrane sector of the complex.</text>
</comment>
<evidence type="ECO:0000256" key="6">
    <source>
        <dbReference type="RuleBase" id="RU000320"/>
    </source>
</evidence>
<dbReference type="HAMAP" id="MF_00445">
    <property type="entry name" value="NDH1_NuoN_1"/>
    <property type="match status" value="1"/>
</dbReference>
<evidence type="ECO:0000313" key="8">
    <source>
        <dbReference type="EMBL" id="KRV49194.1"/>
    </source>
</evidence>
<dbReference type="RefSeq" id="WP_018385123.1">
    <property type="nucleotide sequence ID" value="NZ_LLZU01000014.1"/>
</dbReference>
<keyword evidence="3 5" id="KW-1133">Transmembrane helix</keyword>
<evidence type="ECO:0000256" key="2">
    <source>
        <dbReference type="ARBA" id="ARBA00022692"/>
    </source>
</evidence>
<keyword evidence="5" id="KW-0520">NAD</keyword>
<dbReference type="GO" id="GO:0042773">
    <property type="term" value="P:ATP synthesis coupled electron transport"/>
    <property type="evidence" value="ECO:0007669"/>
    <property type="project" value="InterPro"/>
</dbReference>
<accession>A0A0T6LSV8</accession>
<dbReference type="Proteomes" id="UP000050867">
    <property type="component" value="Unassembled WGS sequence"/>
</dbReference>
<feature type="transmembrane region" description="Helical" evidence="5">
    <location>
        <begin position="81"/>
        <end position="100"/>
    </location>
</feature>
<feature type="transmembrane region" description="Helical" evidence="5">
    <location>
        <begin position="401"/>
        <end position="421"/>
    </location>
</feature>
<feature type="transmembrane region" description="Helical" evidence="5">
    <location>
        <begin position="38"/>
        <end position="61"/>
    </location>
</feature>
<feature type="transmembrane region" description="Helical" evidence="5">
    <location>
        <begin position="203"/>
        <end position="224"/>
    </location>
</feature>
<name>A0A0T6LSV8_WENVI</name>
<dbReference type="AlphaFoldDB" id="A0A0T6LSV8"/>
<proteinExistence type="inferred from homology"/>
<feature type="transmembrane region" description="Helical" evidence="5">
    <location>
        <begin position="269"/>
        <end position="291"/>
    </location>
</feature>
<dbReference type="GO" id="GO:0012505">
    <property type="term" value="C:endomembrane system"/>
    <property type="evidence" value="ECO:0007669"/>
    <property type="project" value="UniProtKB-SubCell"/>
</dbReference>
<keyword evidence="2 5" id="KW-0812">Transmembrane</keyword>
<dbReference type="GO" id="GO:0005886">
    <property type="term" value="C:plasma membrane"/>
    <property type="evidence" value="ECO:0007669"/>
    <property type="project" value="UniProtKB-SubCell"/>
</dbReference>
<dbReference type="Pfam" id="PF00361">
    <property type="entry name" value="Proton_antipo_M"/>
    <property type="match status" value="1"/>
</dbReference>
<organism evidence="8 9">
    <name type="scientific">Wenjunlia vitaminophila</name>
    <name type="common">Streptomyces vitaminophilus</name>
    <dbReference type="NCBI Taxonomy" id="76728"/>
    <lineage>
        <taxon>Bacteria</taxon>
        <taxon>Bacillati</taxon>
        <taxon>Actinomycetota</taxon>
        <taxon>Actinomycetes</taxon>
        <taxon>Kitasatosporales</taxon>
        <taxon>Streptomycetaceae</taxon>
        <taxon>Wenjunlia</taxon>
    </lineage>
</organism>
<feature type="transmembrane region" description="Helical" evidence="5">
    <location>
        <begin position="298"/>
        <end position="316"/>
    </location>
</feature>
<protein>
    <recommendedName>
        <fullName evidence="5">NADH-quinone oxidoreductase subunit N</fullName>
        <ecNumber evidence="5">7.1.1.-</ecNumber>
    </recommendedName>
    <alternativeName>
        <fullName evidence="5">NADH dehydrogenase I subunit N</fullName>
    </alternativeName>
    <alternativeName>
        <fullName evidence="5">NDH-1 subunit N</fullName>
    </alternativeName>
</protein>
<feature type="transmembrane region" description="Helical" evidence="5">
    <location>
        <begin position="328"/>
        <end position="348"/>
    </location>
</feature>
<dbReference type="STRING" id="76728.AQ490_21565"/>
<feature type="transmembrane region" description="Helical" evidence="5">
    <location>
        <begin position="162"/>
        <end position="183"/>
    </location>
</feature>
<keyword evidence="4 5" id="KW-0472">Membrane</keyword>
<dbReference type="GO" id="GO:0050136">
    <property type="term" value="F:NADH dehydrogenase (quinone) (non-electrogenic) activity"/>
    <property type="evidence" value="ECO:0007669"/>
    <property type="project" value="UniProtKB-UniRule"/>
</dbReference>
<evidence type="ECO:0000313" key="9">
    <source>
        <dbReference type="Proteomes" id="UP000050867"/>
    </source>
</evidence>
<dbReference type="PRINTS" id="PR01434">
    <property type="entry name" value="NADHDHGNASE5"/>
</dbReference>
<comment type="function">
    <text evidence="5">NDH-1 shuttles electrons from NADH, via FMN and iron-sulfur (Fe-S) centers, to quinones in the respiratory chain. The immediate electron acceptor for the enzyme in this species is believed to be a menaquinone. Couples the redox reaction to proton translocation (for every two electrons transferred, four hydrogen ions are translocated across the cytoplasmic membrane), and thus conserves the redox energy in a proton gradient.</text>
</comment>
<comment type="subcellular location">
    <subcellularLocation>
        <location evidence="5">Cell membrane</location>
        <topology evidence="5">Multi-pass membrane protein</topology>
    </subcellularLocation>
    <subcellularLocation>
        <location evidence="1">Endomembrane system</location>
        <topology evidence="1">Multi-pass membrane protein</topology>
    </subcellularLocation>
    <subcellularLocation>
        <location evidence="6">Membrane</location>
        <topology evidence="6">Multi-pass membrane protein</topology>
    </subcellularLocation>
</comment>
<dbReference type="OrthoDB" id="9811718at2"/>